<protein>
    <submittedName>
        <fullName evidence="2">Uncharacterized protein</fullName>
    </submittedName>
</protein>
<dbReference type="Proteomes" id="UP001367508">
    <property type="component" value="Unassembled WGS sequence"/>
</dbReference>
<evidence type="ECO:0000313" key="3">
    <source>
        <dbReference type="Proteomes" id="UP001367508"/>
    </source>
</evidence>
<evidence type="ECO:0000256" key="1">
    <source>
        <dbReference type="SAM" id="SignalP"/>
    </source>
</evidence>
<dbReference type="AlphaFoldDB" id="A0AAN9Q0U9"/>
<name>A0AAN9Q0U9_CANGL</name>
<gene>
    <name evidence="2" type="ORF">VNO77_33520</name>
</gene>
<keyword evidence="1" id="KW-0732">Signal</keyword>
<reference evidence="2 3" key="1">
    <citation type="submission" date="2024-01" db="EMBL/GenBank/DDBJ databases">
        <title>The genomes of 5 underutilized Papilionoideae crops provide insights into root nodulation and disease resistanc.</title>
        <authorList>
            <person name="Jiang F."/>
        </authorList>
    </citation>
    <scope>NUCLEOTIDE SEQUENCE [LARGE SCALE GENOMIC DNA]</scope>
    <source>
        <strain evidence="2">LVBAO_FW01</strain>
        <tissue evidence="2">Leaves</tissue>
    </source>
</reference>
<comment type="caution">
    <text evidence="2">The sequence shown here is derived from an EMBL/GenBank/DDBJ whole genome shotgun (WGS) entry which is preliminary data.</text>
</comment>
<feature type="signal peptide" evidence="1">
    <location>
        <begin position="1"/>
        <end position="20"/>
    </location>
</feature>
<evidence type="ECO:0000313" key="2">
    <source>
        <dbReference type="EMBL" id="KAK7314988.1"/>
    </source>
</evidence>
<proteinExistence type="predicted"/>
<organism evidence="2 3">
    <name type="scientific">Canavalia gladiata</name>
    <name type="common">Sword bean</name>
    <name type="synonym">Dolichos gladiatus</name>
    <dbReference type="NCBI Taxonomy" id="3824"/>
    <lineage>
        <taxon>Eukaryota</taxon>
        <taxon>Viridiplantae</taxon>
        <taxon>Streptophyta</taxon>
        <taxon>Embryophyta</taxon>
        <taxon>Tracheophyta</taxon>
        <taxon>Spermatophyta</taxon>
        <taxon>Magnoliopsida</taxon>
        <taxon>eudicotyledons</taxon>
        <taxon>Gunneridae</taxon>
        <taxon>Pentapetalae</taxon>
        <taxon>rosids</taxon>
        <taxon>fabids</taxon>
        <taxon>Fabales</taxon>
        <taxon>Fabaceae</taxon>
        <taxon>Papilionoideae</taxon>
        <taxon>50 kb inversion clade</taxon>
        <taxon>NPAAA clade</taxon>
        <taxon>indigoferoid/millettioid clade</taxon>
        <taxon>Phaseoleae</taxon>
        <taxon>Canavalia</taxon>
    </lineage>
</organism>
<dbReference type="EMBL" id="JAYMYQ010000008">
    <property type="protein sequence ID" value="KAK7314988.1"/>
    <property type="molecule type" value="Genomic_DNA"/>
</dbReference>
<keyword evidence="3" id="KW-1185">Reference proteome</keyword>
<accession>A0AAN9Q0U9</accession>
<sequence length="199" mass="22914">MKFIFIFNLYSVLSFRLALSDINFYLPPKEDFGKVFIQASQREPILETFFHSEFSKTKLKHVGCCFAHGPNSNLINLAVAILGLFITDAILRPINNIPFEDSKKMNPRINSMMAIMKRTHNTLVNPIFSMLPLRSMEQNDVKKKNSCYETPNISCPACDKLLYILAVWKLELVQKKVLKFQIQTILRCVGYFEPSLDKA</sequence>
<feature type="chain" id="PRO_5042997412" evidence="1">
    <location>
        <begin position="21"/>
        <end position="199"/>
    </location>
</feature>